<feature type="transmembrane region" description="Helical" evidence="9">
    <location>
        <begin position="756"/>
        <end position="776"/>
    </location>
</feature>
<evidence type="ECO:0000256" key="5">
    <source>
        <dbReference type="ARBA" id="ARBA00023277"/>
    </source>
</evidence>
<feature type="compositionally biased region" description="Basic and acidic residues" evidence="8">
    <location>
        <begin position="702"/>
        <end position="719"/>
    </location>
</feature>
<dbReference type="Pfam" id="PF03422">
    <property type="entry name" value="CBM_6"/>
    <property type="match status" value="1"/>
</dbReference>
<dbReference type="Pfam" id="PF04616">
    <property type="entry name" value="Glyco_hydro_43"/>
    <property type="match status" value="1"/>
</dbReference>
<dbReference type="Gene3D" id="2.115.10.20">
    <property type="entry name" value="Glycosyl hydrolase domain, family 43"/>
    <property type="match status" value="1"/>
</dbReference>
<evidence type="ECO:0000256" key="4">
    <source>
        <dbReference type="ARBA" id="ARBA00022801"/>
    </source>
</evidence>
<dbReference type="PANTHER" id="PTHR43772:SF2">
    <property type="entry name" value="PUTATIVE (AFU_ORTHOLOGUE AFUA_2G04480)-RELATED"/>
    <property type="match status" value="1"/>
</dbReference>
<feature type="region of interest" description="Disordered" evidence="8">
    <location>
        <begin position="700"/>
        <end position="743"/>
    </location>
</feature>
<evidence type="ECO:0000256" key="7">
    <source>
        <dbReference type="PIRSR" id="PIRSR606710-2"/>
    </source>
</evidence>
<dbReference type="GO" id="GO:0045493">
    <property type="term" value="P:xylan catabolic process"/>
    <property type="evidence" value="ECO:0007669"/>
    <property type="project" value="UniProtKB-KW"/>
</dbReference>
<dbReference type="InterPro" id="IPR006584">
    <property type="entry name" value="Cellulose-bd_IV"/>
</dbReference>
<feature type="compositionally biased region" description="Polar residues" evidence="8">
    <location>
        <begin position="720"/>
        <end position="743"/>
    </location>
</feature>
<keyword evidence="2" id="KW-0624">Polysaccharide degradation</keyword>
<keyword evidence="9" id="KW-0472">Membrane</keyword>
<dbReference type="SUPFAM" id="SSF75005">
    <property type="entry name" value="Arabinanase/levansucrase/invertase"/>
    <property type="match status" value="1"/>
</dbReference>
<keyword evidence="9" id="KW-0812">Transmembrane</keyword>
<protein>
    <submittedName>
        <fullName evidence="12">Glycosyl hydrolase family 43</fullName>
    </submittedName>
</protein>
<evidence type="ECO:0000256" key="10">
    <source>
        <dbReference type="SAM" id="SignalP"/>
    </source>
</evidence>
<feature type="chain" id="PRO_5035144475" evidence="10">
    <location>
        <begin position="22"/>
        <end position="782"/>
    </location>
</feature>
<feature type="site" description="Important for catalytic activity, responsible for pKa modulation of the active site Glu and correct orientation of both the proton donor and substrate" evidence="7">
    <location>
        <position position="353"/>
    </location>
</feature>
<dbReference type="GO" id="GO:0004553">
    <property type="term" value="F:hydrolase activity, hydrolyzing O-glycosyl compounds"/>
    <property type="evidence" value="ECO:0007669"/>
    <property type="project" value="InterPro"/>
</dbReference>
<dbReference type="PANTHER" id="PTHR43772">
    <property type="entry name" value="ENDO-1,4-BETA-XYLANASE"/>
    <property type="match status" value="1"/>
</dbReference>
<comment type="caution">
    <text evidence="12">The sequence shown here is derived from an EMBL/GenBank/DDBJ whole genome shotgun (WGS) entry which is preliminary data.</text>
</comment>
<reference evidence="12" key="1">
    <citation type="journal article" date="2014" name="Int. J. Syst. Evol. Microbiol.">
        <title>Complete genome sequence of Corynebacterium casei LMG S-19264T (=DSM 44701T), isolated from a smear-ripened cheese.</title>
        <authorList>
            <consortium name="US DOE Joint Genome Institute (JGI-PGF)"/>
            <person name="Walter F."/>
            <person name="Albersmeier A."/>
            <person name="Kalinowski J."/>
            <person name="Ruckert C."/>
        </authorList>
    </citation>
    <scope>NUCLEOTIDE SEQUENCE</scope>
    <source>
        <strain evidence="12">CCM 8606</strain>
    </source>
</reference>
<dbReference type="CDD" id="cd04084">
    <property type="entry name" value="CBM6_xylanase-like"/>
    <property type="match status" value="1"/>
</dbReference>
<keyword evidence="13" id="KW-1185">Reference proteome</keyword>
<dbReference type="GO" id="GO:0030246">
    <property type="term" value="F:carbohydrate binding"/>
    <property type="evidence" value="ECO:0007669"/>
    <property type="project" value="InterPro"/>
</dbReference>
<evidence type="ECO:0000259" key="11">
    <source>
        <dbReference type="PROSITE" id="PS51175"/>
    </source>
</evidence>
<keyword evidence="4 12" id="KW-0378">Hydrolase</keyword>
<organism evidence="12 13">
    <name type="scientific">Galliscardovia ingluviei</name>
    <dbReference type="NCBI Taxonomy" id="1769422"/>
    <lineage>
        <taxon>Bacteria</taxon>
        <taxon>Bacillati</taxon>
        <taxon>Actinomycetota</taxon>
        <taxon>Actinomycetes</taxon>
        <taxon>Bifidobacteriales</taxon>
        <taxon>Bifidobacteriaceae</taxon>
        <taxon>Galliscardovia</taxon>
    </lineage>
</organism>
<feature type="signal peptide" evidence="10">
    <location>
        <begin position="1"/>
        <end position="21"/>
    </location>
</feature>
<keyword evidence="5" id="KW-0119">Carbohydrate metabolism</keyword>
<evidence type="ECO:0000256" key="9">
    <source>
        <dbReference type="SAM" id="Phobius"/>
    </source>
</evidence>
<comment type="similarity">
    <text evidence="1">Belongs to the glycosyl hydrolase 43 family.</text>
</comment>
<dbReference type="SMART" id="SM00606">
    <property type="entry name" value="CBD_IV"/>
    <property type="match status" value="1"/>
</dbReference>
<name>A0A8J3AM06_9BIFI</name>
<evidence type="ECO:0000256" key="6">
    <source>
        <dbReference type="ARBA" id="ARBA00023295"/>
    </source>
</evidence>
<accession>A0A8J3AM06</accession>
<dbReference type="Gene3D" id="2.60.120.260">
    <property type="entry name" value="Galactose-binding domain-like"/>
    <property type="match status" value="2"/>
</dbReference>
<dbReference type="InterPro" id="IPR006710">
    <property type="entry name" value="Glyco_hydro_43"/>
</dbReference>
<dbReference type="InterPro" id="IPR003305">
    <property type="entry name" value="CenC_carb-bd"/>
</dbReference>
<dbReference type="SUPFAM" id="SSF49785">
    <property type="entry name" value="Galactose-binding domain-like"/>
    <property type="match status" value="2"/>
</dbReference>
<dbReference type="EMBL" id="BMDH01000005">
    <property type="protein sequence ID" value="GGI15189.1"/>
    <property type="molecule type" value="Genomic_DNA"/>
</dbReference>
<evidence type="ECO:0000313" key="13">
    <source>
        <dbReference type="Proteomes" id="UP000619536"/>
    </source>
</evidence>
<evidence type="ECO:0000256" key="3">
    <source>
        <dbReference type="ARBA" id="ARBA00022729"/>
    </source>
</evidence>
<keyword evidence="2" id="KW-0858">Xylan degradation</keyword>
<evidence type="ECO:0000313" key="12">
    <source>
        <dbReference type="EMBL" id="GGI15189.1"/>
    </source>
</evidence>
<feature type="domain" description="CBM6" evidence="11">
    <location>
        <begin position="552"/>
        <end position="697"/>
    </location>
</feature>
<dbReference type="InterPro" id="IPR005084">
    <property type="entry name" value="CBM6"/>
</dbReference>
<keyword evidence="9" id="KW-1133">Transmembrane helix</keyword>
<dbReference type="PROSITE" id="PS51175">
    <property type="entry name" value="CBM6"/>
    <property type="match status" value="1"/>
</dbReference>
<dbReference type="Pfam" id="PF02018">
    <property type="entry name" value="CBM_4_9"/>
    <property type="match status" value="1"/>
</dbReference>
<dbReference type="InterPro" id="IPR023296">
    <property type="entry name" value="Glyco_hydro_beta-prop_sf"/>
</dbReference>
<reference evidence="12" key="2">
    <citation type="submission" date="2020-09" db="EMBL/GenBank/DDBJ databases">
        <authorList>
            <person name="Sun Q."/>
            <person name="Sedlacek I."/>
        </authorList>
    </citation>
    <scope>NUCLEOTIDE SEQUENCE</scope>
    <source>
        <strain evidence="12">CCM 8606</strain>
    </source>
</reference>
<proteinExistence type="inferred from homology"/>
<evidence type="ECO:0000256" key="2">
    <source>
        <dbReference type="ARBA" id="ARBA00022651"/>
    </source>
</evidence>
<keyword evidence="6" id="KW-0326">Glycosidase</keyword>
<evidence type="ECO:0000256" key="1">
    <source>
        <dbReference type="ARBA" id="ARBA00009865"/>
    </source>
</evidence>
<dbReference type="CDD" id="cd09003">
    <property type="entry name" value="GH43_XynD-like"/>
    <property type="match status" value="1"/>
</dbReference>
<dbReference type="Proteomes" id="UP000619536">
    <property type="component" value="Unassembled WGS sequence"/>
</dbReference>
<dbReference type="InterPro" id="IPR052176">
    <property type="entry name" value="Glycosyl_Hydrlase_43_Enz"/>
</dbReference>
<dbReference type="AlphaFoldDB" id="A0A8J3AM06"/>
<keyword evidence="3 10" id="KW-0732">Signal</keyword>
<sequence>MVCALGFTLTIAQLPAQSAQAAELPNLVVNGDFEHGTDSWKSGTVWNSSASKVNITEDAHSGKAALQITSRKSSDAGVIQSLNGKVEKGHEYSGSMWIKATETATFNITVCSGNGSGCAQIAKGQAKAGEWTQITGTHELDGNGDFSNPSLVIENTYGTSTADFSVDDITITDPGYVPFEPPTTGTAQPAKAFGSNANPIIDYWYGADPWAMEYNGRVYVYTTGDATAINADGSLTYDYEYDAKGHIKNNSFRDVRTINVLSTDDMVNWRNDGYIRVAGPQGVATWANNSWAPAVAHKTIDGKEKFFLYFANGGSGIGVLTSDSPVGPWHDESGKLLVRGGTPESEGVVWLFDPAVFVDDDGTGYLYYGGGVPNSEGGKEHPKTARVIQLADDMIHTVGKPQVIDAPAMFEDSGIAKIGNKYYYSYCTNFSHNRQIDGHTIGMGNIAYMTADSPMGPFTYQGEIMKNPGTYFGVGGNNHHAMVKLGDQWYMAYHAQTVAKALTQGGNLEQAQGYRNTHLDPMTVQTDGSISDITMTYHGLQQVKHLDAYMQGGIPASTIAWDSGITNAYDLTSGVRVVDITADNSQGQKLSNINDGEWVALSNVDFGVQGAKNLTVRAAGLAGGNIEVRLDTPDSNPIATVAIPASGEDTTFRDYSVALDNVTGVHHVVFTFHASPAQGERSVTHPYLFDIASYTFTPASATEHDGTQTDSTKQPDKDTITQTDTDAQHESQTSSKSSTAVNGQQDGLAQTGVSTLLFVGVCAVLAVIGCAIFILVRRNNLH</sequence>
<gene>
    <name evidence="12" type="primary">xynD</name>
    <name evidence="12" type="ORF">GCM10007377_14660</name>
</gene>
<dbReference type="InterPro" id="IPR008979">
    <property type="entry name" value="Galactose-bd-like_sf"/>
</dbReference>
<evidence type="ECO:0000256" key="8">
    <source>
        <dbReference type="SAM" id="MobiDB-lite"/>
    </source>
</evidence>